<gene>
    <name evidence="2" type="ORF">MBM_05789</name>
</gene>
<name>K1X546_MARBU</name>
<dbReference type="InterPro" id="IPR041667">
    <property type="entry name" value="Cupin_8"/>
</dbReference>
<dbReference type="OrthoDB" id="263283at2759"/>
<dbReference type="InterPro" id="IPR003347">
    <property type="entry name" value="JmjC_dom"/>
</dbReference>
<dbReference type="SUPFAM" id="SSF51197">
    <property type="entry name" value="Clavaminate synthase-like"/>
    <property type="match status" value="1"/>
</dbReference>
<dbReference type="GeneID" id="18761724"/>
<dbReference type="HOGENOM" id="CLU_054409_0_0_1"/>
<dbReference type="Gene3D" id="2.60.120.650">
    <property type="entry name" value="Cupin"/>
    <property type="match status" value="1"/>
</dbReference>
<proteinExistence type="predicted"/>
<protein>
    <submittedName>
        <fullName evidence="2">JmjC domain protein</fullName>
    </submittedName>
</protein>
<keyword evidence="3" id="KW-1185">Reference proteome</keyword>
<reference evidence="2 3" key="1">
    <citation type="journal article" date="2012" name="BMC Genomics">
        <title>Sequencing the genome of Marssonina brunnea reveals fungus-poplar co-evolution.</title>
        <authorList>
            <person name="Zhu S."/>
            <person name="Cao Y.-Z."/>
            <person name="Jiang C."/>
            <person name="Tan B.-Y."/>
            <person name="Wang Z."/>
            <person name="Feng S."/>
            <person name="Zhang L."/>
            <person name="Su X.-H."/>
            <person name="Brejova B."/>
            <person name="Vinar T."/>
            <person name="Xu M."/>
            <person name="Wang M.-X."/>
            <person name="Zhang S.-G."/>
            <person name="Huang M.-R."/>
            <person name="Wu R."/>
            <person name="Zhou Y."/>
        </authorList>
    </citation>
    <scope>NUCLEOTIDE SEQUENCE [LARGE SCALE GENOMIC DNA]</scope>
    <source>
        <strain evidence="2 3">MB_m1</strain>
    </source>
</reference>
<organism evidence="2 3">
    <name type="scientific">Marssonina brunnea f. sp. multigermtubi (strain MB_m1)</name>
    <name type="common">Marssonina leaf spot fungus</name>
    <dbReference type="NCBI Taxonomy" id="1072389"/>
    <lineage>
        <taxon>Eukaryota</taxon>
        <taxon>Fungi</taxon>
        <taxon>Dikarya</taxon>
        <taxon>Ascomycota</taxon>
        <taxon>Pezizomycotina</taxon>
        <taxon>Leotiomycetes</taxon>
        <taxon>Helotiales</taxon>
        <taxon>Drepanopezizaceae</taxon>
        <taxon>Drepanopeziza</taxon>
    </lineage>
</organism>
<dbReference type="AlphaFoldDB" id="K1X546"/>
<dbReference type="eggNOG" id="KOG2132">
    <property type="taxonomic scope" value="Eukaryota"/>
</dbReference>
<dbReference type="PANTHER" id="PTHR12461">
    <property type="entry name" value="HYPOXIA-INDUCIBLE FACTOR 1 ALPHA INHIBITOR-RELATED"/>
    <property type="match status" value="1"/>
</dbReference>
<dbReference type="STRING" id="1072389.K1X546"/>
<evidence type="ECO:0000313" key="3">
    <source>
        <dbReference type="Proteomes" id="UP000006753"/>
    </source>
</evidence>
<evidence type="ECO:0000313" key="2">
    <source>
        <dbReference type="EMBL" id="EKD15778.1"/>
    </source>
</evidence>
<dbReference type="Proteomes" id="UP000006753">
    <property type="component" value="Unassembled WGS sequence"/>
</dbReference>
<dbReference type="KEGG" id="mbe:MBM_05789"/>
<dbReference type="PROSITE" id="PS51184">
    <property type="entry name" value="JMJC"/>
    <property type="match status" value="1"/>
</dbReference>
<dbReference type="RefSeq" id="XP_007293678.1">
    <property type="nucleotide sequence ID" value="XM_007293616.1"/>
</dbReference>
<dbReference type="Pfam" id="PF13621">
    <property type="entry name" value="Cupin_8"/>
    <property type="match status" value="1"/>
</dbReference>
<dbReference type="PANTHER" id="PTHR12461:SF105">
    <property type="entry name" value="HYPOXIA-INDUCIBLE FACTOR 1-ALPHA INHIBITOR"/>
    <property type="match status" value="1"/>
</dbReference>
<feature type="domain" description="JmjC" evidence="1">
    <location>
        <begin position="171"/>
        <end position="351"/>
    </location>
</feature>
<dbReference type="InParanoid" id="K1X546"/>
<dbReference type="OMA" id="WIGHPPT"/>
<evidence type="ECO:0000259" key="1">
    <source>
        <dbReference type="PROSITE" id="PS51184"/>
    </source>
</evidence>
<accession>K1X546</accession>
<sequence>MIRITTNVTGGSRHIRRFYSSHHGLTPVHTISGPLASVDVKEFREKAFDAQQPLLIAAPNALRPDIEAPPHSIPAADKWFTHERASHGDQFPQNSRRTVLNQPYLSQFGDTVLPYELVTASPVITDTPPHKSSRLISAWLEKQLQQSSGITFHRFTAPLSLFLHAACITPVPWPPALYIAQAQVIDLPPALRADLPTPHLVLKAGKGDVYDSNIWLGIPPTYTPLHRDPNPNLFVQLASRKRVRVFRPQVGDRIFRKVRQMVGVGRGGGSASMRGEEMMEGPESDLLQVAVWGDCVHRGGVTSERDMDVLEEEGFEAVVRPGDALFIPKGWWHSFMSEGGDVTGSVNWWFR</sequence>
<dbReference type="EMBL" id="JH921440">
    <property type="protein sequence ID" value="EKD15778.1"/>
    <property type="molecule type" value="Genomic_DNA"/>
</dbReference>